<gene>
    <name evidence="2" type="ORF">UFOPK3425_00835</name>
</gene>
<protein>
    <submittedName>
        <fullName evidence="2">Unannotated protein</fullName>
    </submittedName>
</protein>
<sequence>MDDIGEKCISRWAANTAGGPRPRTKCGNLRDRSGATDCGGQNGGNGVAGDGGRAPAARIITEWSAGKFRSTTHGIGDAFYEAERGGGCSESHSEERRK</sequence>
<name>A0A6J7DYQ2_9ZZZZ</name>
<dbReference type="EMBL" id="CAFBLV010000159">
    <property type="protein sequence ID" value="CAB4874818.1"/>
    <property type="molecule type" value="Genomic_DNA"/>
</dbReference>
<accession>A0A6J7DYQ2</accession>
<reference evidence="2" key="1">
    <citation type="submission" date="2020-05" db="EMBL/GenBank/DDBJ databases">
        <authorList>
            <person name="Chiriac C."/>
            <person name="Salcher M."/>
            <person name="Ghai R."/>
            <person name="Kavagutti S V."/>
        </authorList>
    </citation>
    <scope>NUCLEOTIDE SEQUENCE</scope>
</reference>
<feature type="region of interest" description="Disordered" evidence="1">
    <location>
        <begin position="14"/>
        <end position="53"/>
    </location>
</feature>
<feature type="compositionally biased region" description="Gly residues" evidence="1">
    <location>
        <begin position="40"/>
        <end position="52"/>
    </location>
</feature>
<evidence type="ECO:0000256" key="1">
    <source>
        <dbReference type="SAM" id="MobiDB-lite"/>
    </source>
</evidence>
<evidence type="ECO:0000313" key="2">
    <source>
        <dbReference type="EMBL" id="CAB4874818.1"/>
    </source>
</evidence>
<organism evidence="2">
    <name type="scientific">freshwater metagenome</name>
    <dbReference type="NCBI Taxonomy" id="449393"/>
    <lineage>
        <taxon>unclassified sequences</taxon>
        <taxon>metagenomes</taxon>
        <taxon>ecological metagenomes</taxon>
    </lineage>
</organism>
<proteinExistence type="predicted"/>
<dbReference type="AlphaFoldDB" id="A0A6J7DYQ2"/>